<reference evidence="3" key="1">
    <citation type="submission" date="2022-03" db="EMBL/GenBank/DDBJ databases">
        <authorList>
            <person name="Martin C."/>
        </authorList>
    </citation>
    <scope>NUCLEOTIDE SEQUENCE</scope>
</reference>
<gene>
    <name evidence="3" type="ORF">OFUS_LOCUS13954</name>
</gene>
<dbReference type="SMART" id="SM01343">
    <property type="entry name" value="FATC"/>
    <property type="match status" value="1"/>
</dbReference>
<dbReference type="Gene3D" id="1.25.10.10">
    <property type="entry name" value="Leucine-rich Repeat Variant"/>
    <property type="match status" value="2"/>
</dbReference>
<dbReference type="GO" id="GO:0035267">
    <property type="term" value="C:NuA4 histone acetyltransferase complex"/>
    <property type="evidence" value="ECO:0007669"/>
    <property type="project" value="TreeGrafter"/>
</dbReference>
<dbReference type="PANTHER" id="PTHR11139">
    <property type="entry name" value="ATAXIA TELANGIECTASIA MUTATED ATM -RELATED"/>
    <property type="match status" value="1"/>
</dbReference>
<name>A0A8J1UH62_OWEFU</name>
<dbReference type="InterPro" id="IPR014009">
    <property type="entry name" value="PIK_FAT"/>
</dbReference>
<dbReference type="PROSITE" id="PS51190">
    <property type="entry name" value="FATC"/>
    <property type="match status" value="1"/>
</dbReference>
<dbReference type="PANTHER" id="PTHR11139:SF1">
    <property type="entry name" value="TRANSFORMATION_TRANSCRIPTION DOMAIN-ASSOCIATED PROTEIN"/>
    <property type="match status" value="1"/>
</dbReference>
<evidence type="ECO:0000313" key="4">
    <source>
        <dbReference type="Proteomes" id="UP000749559"/>
    </source>
</evidence>
<feature type="compositionally biased region" description="Low complexity" evidence="2">
    <location>
        <begin position="3267"/>
        <end position="3292"/>
    </location>
</feature>
<feature type="compositionally biased region" description="Polar residues" evidence="2">
    <location>
        <begin position="1995"/>
        <end position="2009"/>
    </location>
</feature>
<proteinExistence type="inferred from homology"/>
<feature type="region of interest" description="Disordered" evidence="2">
    <location>
        <begin position="1985"/>
        <end position="2032"/>
    </location>
</feature>
<organism evidence="3 4">
    <name type="scientific">Owenia fusiformis</name>
    <name type="common">Polychaete worm</name>
    <dbReference type="NCBI Taxonomy" id="6347"/>
    <lineage>
        <taxon>Eukaryota</taxon>
        <taxon>Metazoa</taxon>
        <taxon>Spiralia</taxon>
        <taxon>Lophotrochozoa</taxon>
        <taxon>Annelida</taxon>
        <taxon>Polychaeta</taxon>
        <taxon>Sedentaria</taxon>
        <taxon>Canalipalpata</taxon>
        <taxon>Sabellida</taxon>
        <taxon>Oweniida</taxon>
        <taxon>Oweniidae</taxon>
        <taxon>Owenia</taxon>
    </lineage>
</organism>
<dbReference type="InterPro" id="IPR046807">
    <property type="entry name" value="Tra1_central"/>
</dbReference>
<dbReference type="InterPro" id="IPR046805">
    <property type="entry name" value="Tra1_ring"/>
</dbReference>
<dbReference type="Pfam" id="PF00454">
    <property type="entry name" value="PI3_PI4_kinase"/>
    <property type="match status" value="1"/>
</dbReference>
<accession>A0A8J1UH62</accession>
<dbReference type="GO" id="GO:0006355">
    <property type="term" value="P:regulation of DNA-templated transcription"/>
    <property type="evidence" value="ECO:0007669"/>
    <property type="project" value="TreeGrafter"/>
</dbReference>
<protein>
    <submittedName>
        <fullName evidence="3">Uncharacterized protein</fullName>
    </submittedName>
</protein>
<dbReference type="SMART" id="SM00146">
    <property type="entry name" value="PI3Kc"/>
    <property type="match status" value="1"/>
</dbReference>
<dbReference type="InterPro" id="IPR011009">
    <property type="entry name" value="Kinase-like_dom_sf"/>
</dbReference>
<dbReference type="InterPro" id="IPR000403">
    <property type="entry name" value="PI3/4_kinase_cat_dom"/>
</dbReference>
<dbReference type="GO" id="GO:0005634">
    <property type="term" value="C:nucleus"/>
    <property type="evidence" value="ECO:0007669"/>
    <property type="project" value="TreeGrafter"/>
</dbReference>
<dbReference type="Gene3D" id="1.10.1070.11">
    <property type="entry name" value="Phosphatidylinositol 3-/4-kinase, catalytic domain"/>
    <property type="match status" value="1"/>
</dbReference>
<comment type="caution">
    <text evidence="3">The sequence shown here is derived from an EMBL/GenBank/DDBJ whole genome shotgun (WGS) entry which is preliminary data.</text>
</comment>
<evidence type="ECO:0000256" key="1">
    <source>
        <dbReference type="ARBA" id="ARBA00007234"/>
    </source>
</evidence>
<feature type="compositionally biased region" description="Low complexity" evidence="2">
    <location>
        <begin position="3228"/>
        <end position="3251"/>
    </location>
</feature>
<dbReference type="OrthoDB" id="5570127at2759"/>
<dbReference type="SUPFAM" id="SSF48371">
    <property type="entry name" value="ARM repeat"/>
    <property type="match status" value="3"/>
</dbReference>
<sequence>MAPPLSPQETVGQIQTFKSYVALIADPTTGVEKKLKAAQELSENFETVTSSPQYQQFLQDAMRVFLKILQDGEPQFVAEQNNQQLRKLLLEILHRIPTNEHLRPYVKQILPIMFGLLEKENEENVLVALRIIMELHKQYRPQMNQEIQKFLHFVKTIYKELPNHLAKIFEPRAQVKVKEMSEVNVETMLAETFTMTTIMTDKKNSDGQQVSCNIIPRAVLSLKVLAELPIIVVLMYQLYKQSVHSDVADFIPLIMNTIILQPSPQHRGNPAFNKEVFVDFIAAQIKTLSFLAYIIRMYQEIVNTHSQQMVRGMLQLFTLCPLEVAHLRKELLIAARHILATDLRNRFVPHIDKLFDENILIGSGWTTHESLRPLAYSTLADLVHHVRQSLPLNELSMAVNLFSKNVHDETLPSNIQTMSCKLLLNLVECIGQRSEQETGNGRELLMRMLVVFVMKFKTIAELQLPAIMSKCRPTNDSTSKTPTPPPTIEIKKEPDVKDDKPGTTVTDSKDEKEKTGKGANYSVSDCRSLVKTLVCGVKTITWGTASCKAPGTDATFTQNKQFLPKETLVFVRLVKHALKALDIYTVNMTAAGQAYIRPANVQTVRMKEEKEVLEHFAGVFTLMNPNTFREIFSTTVEYMVERIHHNYALQIVANSFLANPTTSATFATILVEYLLKRLEEMGSNMERSNLYLKLFKLVFGSVSILAAVNEQMLKPHLHTIVNKSMELAMTAKEPYNYFLLLRSLFRSIGGGSHDLLYQEFLPLLPNLLQGLNSLQSGLHKQHMKDLFVELCLTVPVRLSSLLPYLPMLMDPLVSALNGSQTLVSQGLRTLELCVDNLQPDFLYDHIQPVRAELMQALWRTLRNPHDQIAHVAFRVLGKFGGGNRKMLREPQSLTYNERETVGPCITVYFQDVKTPISLPVEKSIEVALGALKSSSTEAFYRKQAWDMIRCYLVSMMNLEDDKQALTQLFTHPSFTEKDVPIPHIPLYRTTDGHARIVQEQALTGMFVAAAIKDLRPAVLPFMASIVRHYTMVTIPQQCGPFPISGEKQTKLQGMDPQVLIDALSVIMGHEEKELCKPGHLALVLILDTATTILGSKERACQLPIFDYLVEKMCSLCYDRAWYAKLGGCIAIKFMFERMSRCWVFDHQFLFLKAFLFVMMDLTNEVSSGALDMAKSNLEQMLTMCAKPIPAEESTEELLSTQSKSVFDVTHELVRQVTSPNTLVREQSMYALKVLSKTMDKTITDIMEPHKDVLQDMIPPKKHLLRHQPANAQIGLMDGNTFCTTLEPRLFTIDLNIVKHKVFFTELLNLCEAEDQILLKLPCYKSVTNLVPLRTSAMKALAACHYNSQYREKIFSVLYKTLNSTNSDLQEAAFECMKKFIAGIQIDMEQVHLAMRPLLLQLGDYRSLNLNVIQRLTYLTQLFPNTFNEKLCEQLLAHLKKWMDVAVIAQKGGQARNNGQVISNEMKTCAAIINIFHLIPAASQKMLEPLTTLSLKGEKALLIEAGSPFQEPLMKFLLRYPSETVELFLSEANITVPEYNRCFQTLLKKEDGKIFRDSLQANPQRLITMAFGQLTPPSDPATQPLNPATNKIDLQYQAICYVNILASFDVDWLSKNSKLVANLLKIWISEAFHSRHKKIDAVDFEHWKEPRLLVECLLSYFKLHTNEIELMFQILRCFSFRYIPQFHFVSDFLEDVIAQTYTVDWKRKAFFKFVDIFHEPKWPQDLKAKVLQYILIPCFTVSFEKNEGEKLIGGPPVPDQDNSENIISVFINKIIDPDNPFGTSDAVRILLLQFSSLLVSQASPHIHDAANKKHGNKLRRLMTFAWPCLLPKNCVDPATKYHGHLLLSHIIAKFAIHKRIVLQVFHSLLKAHALEARSVVKQALDILTPAMPGRMEDGNMLTHWTKKIIVEEGHTVAQLLHILQLLVRHYKVYYPVRHHLIQHMVGSIQRLGFTPSATMEHRKLAVDQAEVIIKWEVQRVKEEAEGSSDPAVLETSGASASIKRTASVDSPQEAKRIRHSSEASAKSSGGGTDVTKPIDKQYCDAVVNFLLRIACQVNEASTTIGSPGEILSRRCVTLLKTALKSDVWPNAELKLGWFDKLLMSVETHQPNFANICTALELLRFLLDILKTDVILPSFKPLQRGIAACMTCPNSKVIRAVHSLLSRLMSIFPTEAATSNVASKYEELECLYACVSKVVYEGLANYEKSNNGSPSQLFGTLMILKAACMHNLSYIDRLIGTFMRVLQRMAREHLTPSSAETSPVASELLILSLDLVKNRVGRMTMDMRKGFIGTILVGLIDKTPDAKVMKAITRMVEDWVKIKTPLAISQSPSPREKAILLDKLMKHVEKRFPDDTDLHAHFLELVNYIYRDETLAGSELTSKLEPAFLAGLRSSQPSIRHKFFEVFENSIRRRLYDRTLYITCSQNWEAMLGHYWIKQCIQLLLGCAVTGCSIQSASSLCLLPSCKSVVSLADSHDRAAFAMVANLKEEPMDVETIEQQKEEDEIDIELSEESSDATSLSKEVVVKKDQVDNKQGLQLLIQRQAKFLEQCRDVKTISFLSALSQICHSSVPLSNSIWVHLFPRIWQIFTEKQQQGLAGELVPFLCSGSHAIQKDCHPSSAHTFVEGIALCHPPIPIRPPVLKYLGRTHNLWHRACLMLEQSAIENGLGTLSKPKPGSEYEFEPVQSPQQETLDALCDLYALLKEEDMAAGLWLKRAKYTETNTALAYEQHGFFEQAQTNLEAAMSKARAEHNSGPASPSIMPEYKLWENHWIKCCKELNQWDLLLDYANAKGNTNPHLVLESAWRVPNWGLMKEALAQVELSCPKEMTWRVNLYRGYIAICHPEDHHLNMIEKRVELSSNLAIKEWRRLPSIVSHIHVPLLQAAQQIMELQEAAQINQGLQPANIGRQSSLHDMKAIVKTWRNRLPMISDDLSHWSDIFTWRQHHYQFIVNHYDSHSQHDPNTNHSMLGVHASAQAIIHYGKIARKHHLTGVCLDSLSRIHTIPSVPIVDCFQKIRQQVKCYLQMSGVFGKNELQEGLEVIESTNLKYFTKEMTAEFYALKGMFLAQIGRSEDANKAFSAAVQMHDVLVKAWALWGDYLESIFVHEKSIHLGVSAITCYLHACRHQNESKSRKYLAKVLWLLTYDNEESTLAEAVDKYCIGVPPIQWLPWIPQLLTCLVRNEGRLILNLLSQVGRMYPQAVYFPIRTLYLTLKIEQRERYLSDKSGELAATRSSSPTPPTSSATPGPTETATDMVGVESVTGPPPTPSSATPTSTPATLDLGQSSASASMSGSNMPGQSMAGTSETGPIKATAPMWRCSRIMHMQRDLHPTILSSLEGIVDQMVWFRENWYEEVLRQLRQGLTKCCAVAFENRGAVTEATITPHTLNFVKKLVSTFGVGIENVSSVTTTFSSAASESLARRAQATAQDPVFQRMKSQFTTDFDFSVAGSTRLHNLINKLKKWIKILEAKTKLLPKWFLIEEKCRFLSNFSLSTAEVELPGEFLLPKHSHYYVKIARFMPRVEIVQKHNTAARRLYIRGHNGNIYPYLVVNDACLTESRREERVLQLLRMANLFLGKQKETCRRLLHFTVPRVIAVSPQMRLVEDNPASVSLLDVYKQRCMKRDIEHDAPIARYYERLATVQARGSQASHQVLRDILKEFQTNMVPRGLMKEWACHAFPNATDYWTFRKTFTIQLALSGFAEFVLHLSRMNPDMMYLHQDCGYLNVAYFKFDIDDQSGELDANRPVPFRLTPNIADFLTSTGVSGPLTASMISAARCLVQPQYKLTSLLRAILRDEYITWHKKKHDETNPGSQPVDMEGETLIAMVNKAVSAISTRLQNLATFDGAESRVSTLVAAANSHDNLCRMDPAWHPWL</sequence>
<evidence type="ECO:0000313" key="3">
    <source>
        <dbReference type="EMBL" id="CAH1788418.1"/>
    </source>
</evidence>
<feature type="region of interest" description="Disordered" evidence="2">
    <location>
        <begin position="3222"/>
        <end position="3306"/>
    </location>
</feature>
<evidence type="ECO:0000256" key="2">
    <source>
        <dbReference type="SAM" id="MobiDB-lite"/>
    </source>
</evidence>
<dbReference type="EMBL" id="CAIIXF020000007">
    <property type="protein sequence ID" value="CAH1788418.1"/>
    <property type="molecule type" value="Genomic_DNA"/>
</dbReference>
<feature type="region of interest" description="Disordered" evidence="2">
    <location>
        <begin position="471"/>
        <end position="519"/>
    </location>
</feature>
<feature type="compositionally biased region" description="Basic and acidic residues" evidence="2">
    <location>
        <begin position="2011"/>
        <end position="2020"/>
    </location>
</feature>
<dbReference type="InterPro" id="IPR011989">
    <property type="entry name" value="ARM-like"/>
</dbReference>
<dbReference type="InterPro" id="IPR036940">
    <property type="entry name" value="PI3/4_kinase_cat_sf"/>
</dbReference>
<dbReference type="GO" id="GO:0006281">
    <property type="term" value="P:DNA repair"/>
    <property type="evidence" value="ECO:0007669"/>
    <property type="project" value="TreeGrafter"/>
</dbReference>
<dbReference type="GO" id="GO:0000124">
    <property type="term" value="C:SAGA complex"/>
    <property type="evidence" value="ECO:0007669"/>
    <property type="project" value="TreeGrafter"/>
</dbReference>
<dbReference type="CDD" id="cd05163">
    <property type="entry name" value="PIKK_TRRAP"/>
    <property type="match status" value="1"/>
</dbReference>
<comment type="similarity">
    <text evidence="1">Belongs to the PI3/PI4-kinase family. TRA1 subfamily.</text>
</comment>
<dbReference type="PROSITE" id="PS51189">
    <property type="entry name" value="FAT"/>
    <property type="match status" value="1"/>
</dbReference>
<dbReference type="Pfam" id="PF02259">
    <property type="entry name" value="FAT"/>
    <property type="match status" value="1"/>
</dbReference>
<dbReference type="InterPro" id="IPR003151">
    <property type="entry name" value="PIK-rel_kinase_FAT"/>
</dbReference>
<dbReference type="InterPro" id="IPR003152">
    <property type="entry name" value="FATC_dom"/>
</dbReference>
<dbReference type="Pfam" id="PF20175">
    <property type="entry name" value="Tra1_central"/>
    <property type="match status" value="1"/>
</dbReference>
<dbReference type="InterPro" id="IPR050517">
    <property type="entry name" value="DDR_Repair_Kinase"/>
</dbReference>
<dbReference type="SUPFAM" id="SSF56112">
    <property type="entry name" value="Protein kinase-like (PK-like)"/>
    <property type="match status" value="1"/>
</dbReference>
<dbReference type="Proteomes" id="UP000749559">
    <property type="component" value="Unassembled WGS sequence"/>
</dbReference>
<dbReference type="Pfam" id="PF20206">
    <property type="entry name" value="Tra1_ring"/>
    <property type="match status" value="1"/>
</dbReference>
<dbReference type="PROSITE" id="PS50290">
    <property type="entry name" value="PI3_4_KINASE_3"/>
    <property type="match status" value="1"/>
</dbReference>
<keyword evidence="4" id="KW-1185">Reference proteome</keyword>
<dbReference type="InterPro" id="IPR016024">
    <property type="entry name" value="ARM-type_fold"/>
</dbReference>
<feature type="compositionally biased region" description="Polar residues" evidence="2">
    <location>
        <begin position="3293"/>
        <end position="3305"/>
    </location>
</feature>
<feature type="compositionally biased region" description="Basic and acidic residues" evidence="2">
    <location>
        <begin position="489"/>
        <end position="516"/>
    </location>
</feature>